<keyword evidence="2" id="KW-1133">Transmembrane helix</keyword>
<dbReference type="AlphaFoldDB" id="A0A8T4IST7"/>
<evidence type="ECO:0000259" key="3">
    <source>
        <dbReference type="Pfam" id="PF01464"/>
    </source>
</evidence>
<sequence length="253" mass="27058">MTVPTSHRRRGGRLTRFQKVSAATGVAAVGATALAVAVVPGQDNGSATVRTASADLSAQPVAWQTAQDSPTAQRASIDAQSSHADDRAQAEAKAEAQQQAQAKKRAEAARAADAERAREAREKAAKEKAAKERAERERARKQAASRSAERKSTTATPSGSPQEIARQIIGDESQFQCFSNIVEHESGWNPRAQNASSGAYGLVQALPGSKMASAGSDWRTNPATQIKWGLGYMNDRYGSPCGAWSFWQANNWY</sequence>
<dbReference type="EMBL" id="JAGSMN010000225">
    <property type="protein sequence ID" value="MBR7673603.1"/>
    <property type="molecule type" value="Genomic_DNA"/>
</dbReference>
<feature type="compositionally biased region" description="Basic and acidic residues" evidence="1">
    <location>
        <begin position="104"/>
        <end position="140"/>
    </location>
</feature>
<organism evidence="4 5">
    <name type="scientific">Streptomyces daliensis</name>
    <dbReference type="NCBI Taxonomy" id="299421"/>
    <lineage>
        <taxon>Bacteria</taxon>
        <taxon>Bacillati</taxon>
        <taxon>Actinomycetota</taxon>
        <taxon>Actinomycetes</taxon>
        <taxon>Kitasatosporales</taxon>
        <taxon>Streptomycetaceae</taxon>
        <taxon>Streptomyces</taxon>
    </lineage>
</organism>
<keyword evidence="5" id="KW-1185">Reference proteome</keyword>
<feature type="transmembrane region" description="Helical" evidence="2">
    <location>
        <begin position="20"/>
        <end position="39"/>
    </location>
</feature>
<keyword evidence="2" id="KW-0472">Membrane</keyword>
<dbReference type="Pfam" id="PF01464">
    <property type="entry name" value="SLT"/>
    <property type="match status" value="1"/>
</dbReference>
<gene>
    <name evidence="4" type="ORF">KDA82_11350</name>
</gene>
<keyword evidence="2" id="KW-0812">Transmembrane</keyword>
<comment type="caution">
    <text evidence="4">The sequence shown here is derived from an EMBL/GenBank/DDBJ whole genome shotgun (WGS) entry which is preliminary data.</text>
</comment>
<feature type="domain" description="Transglycosylase SLT" evidence="3">
    <location>
        <begin position="176"/>
        <end position="242"/>
    </location>
</feature>
<protein>
    <submittedName>
        <fullName evidence="4">Transglycosylase SLT domain-containing protein</fullName>
    </submittedName>
</protein>
<feature type="compositionally biased region" description="Basic and acidic residues" evidence="1">
    <location>
        <begin position="83"/>
        <end position="94"/>
    </location>
</feature>
<dbReference type="InterPro" id="IPR023346">
    <property type="entry name" value="Lysozyme-like_dom_sf"/>
</dbReference>
<feature type="region of interest" description="Disordered" evidence="1">
    <location>
        <begin position="65"/>
        <end position="162"/>
    </location>
</feature>
<evidence type="ECO:0000313" key="4">
    <source>
        <dbReference type="EMBL" id="MBR7673603.1"/>
    </source>
</evidence>
<dbReference type="Proteomes" id="UP000675554">
    <property type="component" value="Unassembled WGS sequence"/>
</dbReference>
<evidence type="ECO:0000256" key="2">
    <source>
        <dbReference type="SAM" id="Phobius"/>
    </source>
</evidence>
<evidence type="ECO:0000313" key="5">
    <source>
        <dbReference type="Proteomes" id="UP000675554"/>
    </source>
</evidence>
<name>A0A8T4IST7_9ACTN</name>
<feature type="compositionally biased region" description="Polar residues" evidence="1">
    <location>
        <begin position="65"/>
        <end position="82"/>
    </location>
</feature>
<dbReference type="SUPFAM" id="SSF53955">
    <property type="entry name" value="Lysozyme-like"/>
    <property type="match status" value="1"/>
</dbReference>
<evidence type="ECO:0000256" key="1">
    <source>
        <dbReference type="SAM" id="MobiDB-lite"/>
    </source>
</evidence>
<accession>A0A8T4IST7</accession>
<dbReference type="CDD" id="cd00254">
    <property type="entry name" value="LT-like"/>
    <property type="match status" value="1"/>
</dbReference>
<proteinExistence type="predicted"/>
<reference evidence="4" key="1">
    <citation type="submission" date="2021-04" db="EMBL/GenBank/DDBJ databases">
        <title>Sequencing of actinobacteria type strains.</title>
        <authorList>
            <person name="Nguyen G.-S."/>
            <person name="Wentzel A."/>
        </authorList>
    </citation>
    <scope>NUCLEOTIDE SEQUENCE</scope>
    <source>
        <strain evidence="4">DSM 42095</strain>
    </source>
</reference>
<dbReference type="Gene3D" id="1.10.530.10">
    <property type="match status" value="1"/>
</dbReference>
<dbReference type="InterPro" id="IPR008258">
    <property type="entry name" value="Transglycosylase_SLT_dom_1"/>
</dbReference>